<dbReference type="SUPFAM" id="SSF52540">
    <property type="entry name" value="P-loop containing nucleoside triphosphate hydrolases"/>
    <property type="match status" value="1"/>
</dbReference>
<dbReference type="Proteomes" id="UP000030655">
    <property type="component" value="Unassembled WGS sequence"/>
</dbReference>
<dbReference type="OrthoDB" id="3176171at2759"/>
<keyword evidence="8" id="KW-1185">Reference proteome</keyword>
<feature type="binding site" evidence="3">
    <location>
        <begin position="74"/>
        <end position="81"/>
    </location>
    <ligand>
        <name>ATP</name>
        <dbReference type="ChEBI" id="CHEBI:30616"/>
    </ligand>
</feature>
<keyword evidence="4" id="KW-0493">Microtubule</keyword>
<dbReference type="InterPro" id="IPR036961">
    <property type="entry name" value="Kinesin_motor_dom_sf"/>
</dbReference>
<dbReference type="Pfam" id="PF00225">
    <property type="entry name" value="Kinesin"/>
    <property type="match status" value="1"/>
</dbReference>
<dbReference type="PANTHER" id="PTHR24115:SF1004">
    <property type="entry name" value="KINESIN-LIKE PROTEIN KIF15"/>
    <property type="match status" value="1"/>
</dbReference>
<evidence type="ECO:0000256" key="2">
    <source>
        <dbReference type="ARBA" id="ARBA00022840"/>
    </source>
</evidence>
<protein>
    <recommendedName>
        <fullName evidence="4">Kinesin-like protein</fullName>
    </recommendedName>
</protein>
<dbReference type="CDD" id="cd00106">
    <property type="entry name" value="KISc"/>
    <property type="match status" value="1"/>
</dbReference>
<accession>A0A059F324</accession>
<keyword evidence="1 3" id="KW-0547">Nucleotide-binding</keyword>
<comment type="similarity">
    <text evidence="3 4">Belongs to the TRAFAC class myosin-kinesin ATPase superfamily. Kinesin family.</text>
</comment>
<dbReference type="GO" id="GO:0007018">
    <property type="term" value="P:microtubule-based movement"/>
    <property type="evidence" value="ECO:0007669"/>
    <property type="project" value="InterPro"/>
</dbReference>
<keyword evidence="5" id="KW-0175">Coiled coil</keyword>
<sequence length="423" mass="49323">MENENIKVFLRIRPNTIINDEYKINNDTIMVQNNTFCFDKIFYNSSQQDIYVHLANKFIVESMQGYNSVIFAYGQTGSGKTHTIQGNFIDRGLIPRTLGYLFNSKESIKVSFLEIYNEQLFDLFNISNQVSLREDPFKGVYAENLTELEFDTYEESMKHYSLAIQNRRTASTAMNRHSSRSHSIFTISIHKKNFSNRSKIIFVDLAGSEKLKTNSEIRKAETCNINKSLLCLGEVIKKLSKKENHINYRDSKLTFLLRDALAGDSKLAVIGTIHLNSKYIKESFNTLKFISRVKNIKNNPTLNNNLGENIEELKSKILTLDKENQQLKMTLYLNKEKMNVENNKNTNTSIIIYKSMIYKCTNLIKKLKNEFLELRNDLIILSKYKYDKKIELLSEIAENQKKILNDFEKQINDFDIENENFEL</sequence>
<dbReference type="STRING" id="1288291.A0A059F324"/>
<dbReference type="PANTHER" id="PTHR24115">
    <property type="entry name" value="KINESIN-RELATED"/>
    <property type="match status" value="1"/>
</dbReference>
<dbReference type="PROSITE" id="PS50067">
    <property type="entry name" value="KINESIN_MOTOR_2"/>
    <property type="match status" value="1"/>
</dbReference>
<feature type="coiled-coil region" evidence="5">
    <location>
        <begin position="303"/>
        <end position="330"/>
    </location>
</feature>
<feature type="domain" description="Kinesin motor" evidence="6">
    <location>
        <begin position="5"/>
        <end position="296"/>
    </location>
</feature>
<evidence type="ECO:0000313" key="7">
    <source>
        <dbReference type="EMBL" id="KCZ81376.1"/>
    </source>
</evidence>
<keyword evidence="3 4" id="KW-0505">Motor protein</keyword>
<dbReference type="InterPro" id="IPR001752">
    <property type="entry name" value="Kinesin_motor_dom"/>
</dbReference>
<reference evidence="8" key="1">
    <citation type="submission" date="2013-02" db="EMBL/GenBank/DDBJ databases">
        <authorList>
            <consortium name="The Broad Institute Genome Sequencing Platform"/>
            <person name="Cuomo C."/>
            <person name="Becnel J."/>
            <person name="Sanscrainte N."/>
            <person name="Walker B."/>
            <person name="Young S.K."/>
            <person name="Zeng Q."/>
            <person name="Gargeya S."/>
            <person name="Fitzgerald M."/>
            <person name="Haas B."/>
            <person name="Abouelleil A."/>
            <person name="Alvarado L."/>
            <person name="Arachchi H.M."/>
            <person name="Berlin A.M."/>
            <person name="Chapman S.B."/>
            <person name="Dewar J."/>
            <person name="Goldberg J."/>
            <person name="Griggs A."/>
            <person name="Gujja S."/>
            <person name="Hansen M."/>
            <person name="Howarth C."/>
            <person name="Imamovic A."/>
            <person name="Larimer J."/>
            <person name="McCowan C."/>
            <person name="Murphy C."/>
            <person name="Neiman D."/>
            <person name="Pearson M."/>
            <person name="Priest M."/>
            <person name="Roberts A."/>
            <person name="Saif S."/>
            <person name="Shea T."/>
            <person name="Sisk P."/>
            <person name="Sykes S."/>
            <person name="Wortman J."/>
            <person name="Nusbaum C."/>
            <person name="Birren B."/>
        </authorList>
    </citation>
    <scope>NUCLEOTIDE SEQUENCE [LARGE SCALE GENOMIC DNA]</scope>
    <source>
        <strain evidence="8">PRA339</strain>
    </source>
</reference>
<dbReference type="GO" id="GO:0016887">
    <property type="term" value="F:ATP hydrolysis activity"/>
    <property type="evidence" value="ECO:0007669"/>
    <property type="project" value="TreeGrafter"/>
</dbReference>
<dbReference type="GO" id="GO:0003777">
    <property type="term" value="F:microtubule motor activity"/>
    <property type="evidence" value="ECO:0007669"/>
    <property type="project" value="InterPro"/>
</dbReference>
<dbReference type="VEuPathDB" id="MicrosporidiaDB:H312_01258"/>
<dbReference type="Gene3D" id="3.40.850.10">
    <property type="entry name" value="Kinesin motor domain"/>
    <property type="match status" value="1"/>
</dbReference>
<dbReference type="AlphaFoldDB" id="A0A059F324"/>
<evidence type="ECO:0000256" key="5">
    <source>
        <dbReference type="SAM" id="Coils"/>
    </source>
</evidence>
<dbReference type="InterPro" id="IPR027417">
    <property type="entry name" value="P-loop_NTPase"/>
</dbReference>
<evidence type="ECO:0000256" key="1">
    <source>
        <dbReference type="ARBA" id="ARBA00022741"/>
    </source>
</evidence>
<evidence type="ECO:0000256" key="4">
    <source>
        <dbReference type="RuleBase" id="RU000394"/>
    </source>
</evidence>
<dbReference type="InterPro" id="IPR027640">
    <property type="entry name" value="Kinesin-like_fam"/>
</dbReference>
<reference evidence="7 8" key="2">
    <citation type="submission" date="2014-03" db="EMBL/GenBank/DDBJ databases">
        <title>The Genome Sequence of Anncaliia algerae insect isolate PRA339.</title>
        <authorList>
            <consortium name="The Broad Institute Genome Sequencing Platform"/>
            <consortium name="The Broad Institute Genome Sequencing Center for Infectious Disease"/>
            <person name="Cuomo C."/>
            <person name="Becnel J."/>
            <person name="Sanscrainte N."/>
            <person name="Walker B."/>
            <person name="Young S.K."/>
            <person name="Zeng Q."/>
            <person name="Gargeya S."/>
            <person name="Fitzgerald M."/>
            <person name="Haas B."/>
            <person name="Abouelleil A."/>
            <person name="Alvarado L."/>
            <person name="Arachchi H.M."/>
            <person name="Berlin A.M."/>
            <person name="Chapman S.B."/>
            <person name="Dewar J."/>
            <person name="Goldberg J."/>
            <person name="Griggs A."/>
            <person name="Gujja S."/>
            <person name="Hansen M."/>
            <person name="Howarth C."/>
            <person name="Imamovic A."/>
            <person name="Larimer J."/>
            <person name="McCowan C."/>
            <person name="Murphy C."/>
            <person name="Neiman D."/>
            <person name="Pearson M."/>
            <person name="Priest M."/>
            <person name="Roberts A."/>
            <person name="Saif S."/>
            <person name="Shea T."/>
            <person name="Sisk P."/>
            <person name="Sykes S."/>
            <person name="Wortman J."/>
            <person name="Nusbaum C."/>
            <person name="Birren B."/>
        </authorList>
    </citation>
    <scope>NUCLEOTIDE SEQUENCE [LARGE SCALE GENOMIC DNA]</scope>
    <source>
        <strain evidence="7 8">PRA339</strain>
    </source>
</reference>
<dbReference type="GO" id="GO:0005874">
    <property type="term" value="C:microtubule"/>
    <property type="evidence" value="ECO:0007669"/>
    <property type="project" value="UniProtKB-KW"/>
</dbReference>
<dbReference type="HOGENOM" id="CLU_001485_2_1_1"/>
<dbReference type="PRINTS" id="PR00380">
    <property type="entry name" value="KINESINHEAVY"/>
</dbReference>
<feature type="coiled-coil region" evidence="5">
    <location>
        <begin position="390"/>
        <end position="417"/>
    </location>
</feature>
<gene>
    <name evidence="7" type="ORF">H312_01258</name>
</gene>
<dbReference type="GO" id="GO:0005871">
    <property type="term" value="C:kinesin complex"/>
    <property type="evidence" value="ECO:0007669"/>
    <property type="project" value="TreeGrafter"/>
</dbReference>
<dbReference type="InterPro" id="IPR019821">
    <property type="entry name" value="Kinesin_motor_CS"/>
</dbReference>
<dbReference type="SMART" id="SM00129">
    <property type="entry name" value="KISc"/>
    <property type="match status" value="1"/>
</dbReference>
<organism evidence="7 8">
    <name type="scientific">Anncaliia algerae PRA339</name>
    <dbReference type="NCBI Taxonomy" id="1288291"/>
    <lineage>
        <taxon>Eukaryota</taxon>
        <taxon>Fungi</taxon>
        <taxon>Fungi incertae sedis</taxon>
        <taxon>Microsporidia</taxon>
        <taxon>Tubulinosematoidea</taxon>
        <taxon>Tubulinosematidae</taxon>
        <taxon>Anncaliia</taxon>
    </lineage>
</organism>
<keyword evidence="2 3" id="KW-0067">ATP-binding</keyword>
<dbReference type="GO" id="GO:0008017">
    <property type="term" value="F:microtubule binding"/>
    <property type="evidence" value="ECO:0007669"/>
    <property type="project" value="InterPro"/>
</dbReference>
<proteinExistence type="inferred from homology"/>
<dbReference type="GO" id="GO:0005524">
    <property type="term" value="F:ATP binding"/>
    <property type="evidence" value="ECO:0007669"/>
    <property type="project" value="UniProtKB-UniRule"/>
</dbReference>
<evidence type="ECO:0000313" key="8">
    <source>
        <dbReference type="Proteomes" id="UP000030655"/>
    </source>
</evidence>
<name>A0A059F324_9MICR</name>
<dbReference type="PROSITE" id="PS00411">
    <property type="entry name" value="KINESIN_MOTOR_1"/>
    <property type="match status" value="1"/>
</dbReference>
<dbReference type="EMBL" id="KK365144">
    <property type="protein sequence ID" value="KCZ81376.1"/>
    <property type="molecule type" value="Genomic_DNA"/>
</dbReference>
<evidence type="ECO:0000256" key="3">
    <source>
        <dbReference type="PROSITE-ProRule" id="PRU00283"/>
    </source>
</evidence>
<evidence type="ECO:0000259" key="6">
    <source>
        <dbReference type="PROSITE" id="PS50067"/>
    </source>
</evidence>